<sequence>MIIRYQVSTALDAYESICGKRFSTTRNAGILNFMIFSKLEQLIPNENYLHGQARCTCVRRTAFNNISDNVVTTHHSPITTHHSPLTTHHSPPFWTPSASLRREFAGFTNDEADGDISICLYNEDGAASKWRGGGEQQRSVGSPAVVTVVVRSTVAQSSAGKSMRNPKLLIFTPPSALTAISSSTRQRLGCEEEEDEEEEDDDDDDVQQAKYNDYHLERNF</sequence>
<dbReference type="AlphaFoldDB" id="A0AAN9T5E2"/>
<keyword evidence="3" id="KW-1185">Reference proteome</keyword>
<comment type="caution">
    <text evidence="2">The sequence shown here is derived from an EMBL/GenBank/DDBJ whole genome shotgun (WGS) entry which is preliminary data.</text>
</comment>
<accession>A0AAN9T5E2</accession>
<feature type="compositionally biased region" description="Acidic residues" evidence="1">
    <location>
        <begin position="191"/>
        <end position="206"/>
    </location>
</feature>
<dbReference type="Proteomes" id="UP001367676">
    <property type="component" value="Unassembled WGS sequence"/>
</dbReference>
<dbReference type="EMBL" id="JBBCAQ010000041">
    <property type="protein sequence ID" value="KAK7571213.1"/>
    <property type="molecule type" value="Genomic_DNA"/>
</dbReference>
<protein>
    <submittedName>
        <fullName evidence="2">Uncharacterized protein</fullName>
    </submittedName>
</protein>
<organism evidence="2 3">
    <name type="scientific">Parthenolecanium corni</name>
    <dbReference type="NCBI Taxonomy" id="536013"/>
    <lineage>
        <taxon>Eukaryota</taxon>
        <taxon>Metazoa</taxon>
        <taxon>Ecdysozoa</taxon>
        <taxon>Arthropoda</taxon>
        <taxon>Hexapoda</taxon>
        <taxon>Insecta</taxon>
        <taxon>Pterygota</taxon>
        <taxon>Neoptera</taxon>
        <taxon>Paraneoptera</taxon>
        <taxon>Hemiptera</taxon>
        <taxon>Sternorrhyncha</taxon>
        <taxon>Coccoidea</taxon>
        <taxon>Coccidae</taxon>
        <taxon>Parthenolecanium</taxon>
    </lineage>
</organism>
<feature type="region of interest" description="Disordered" evidence="1">
    <location>
        <begin position="182"/>
        <end position="220"/>
    </location>
</feature>
<evidence type="ECO:0000256" key="1">
    <source>
        <dbReference type="SAM" id="MobiDB-lite"/>
    </source>
</evidence>
<evidence type="ECO:0000313" key="3">
    <source>
        <dbReference type="Proteomes" id="UP001367676"/>
    </source>
</evidence>
<evidence type="ECO:0000313" key="2">
    <source>
        <dbReference type="EMBL" id="KAK7571213.1"/>
    </source>
</evidence>
<reference evidence="2 3" key="1">
    <citation type="submission" date="2024-03" db="EMBL/GenBank/DDBJ databases">
        <title>Adaptation during the transition from Ophiocordyceps entomopathogen to insect associate is accompanied by gene loss and intensified selection.</title>
        <authorList>
            <person name="Ward C.M."/>
            <person name="Onetto C.A."/>
            <person name="Borneman A.R."/>
        </authorList>
    </citation>
    <scope>NUCLEOTIDE SEQUENCE [LARGE SCALE GENOMIC DNA]</scope>
    <source>
        <strain evidence="2">AWRI1</strain>
        <tissue evidence="2">Single Adult Female</tissue>
    </source>
</reference>
<gene>
    <name evidence="2" type="ORF">V9T40_014817</name>
</gene>
<proteinExistence type="predicted"/>
<name>A0AAN9T5E2_9HEMI</name>